<feature type="signal peptide" evidence="1">
    <location>
        <begin position="1"/>
        <end position="30"/>
    </location>
</feature>
<evidence type="ECO:0000313" key="3">
    <source>
        <dbReference type="Proteomes" id="UP001396334"/>
    </source>
</evidence>
<dbReference type="EMBL" id="JBBPBN010000011">
    <property type="protein sequence ID" value="KAK9028899.1"/>
    <property type="molecule type" value="Genomic_DNA"/>
</dbReference>
<evidence type="ECO:0000313" key="2">
    <source>
        <dbReference type="EMBL" id="KAK9028899.1"/>
    </source>
</evidence>
<organism evidence="2 3">
    <name type="scientific">Hibiscus sabdariffa</name>
    <name type="common">roselle</name>
    <dbReference type="NCBI Taxonomy" id="183260"/>
    <lineage>
        <taxon>Eukaryota</taxon>
        <taxon>Viridiplantae</taxon>
        <taxon>Streptophyta</taxon>
        <taxon>Embryophyta</taxon>
        <taxon>Tracheophyta</taxon>
        <taxon>Spermatophyta</taxon>
        <taxon>Magnoliopsida</taxon>
        <taxon>eudicotyledons</taxon>
        <taxon>Gunneridae</taxon>
        <taxon>Pentapetalae</taxon>
        <taxon>rosids</taxon>
        <taxon>malvids</taxon>
        <taxon>Malvales</taxon>
        <taxon>Malvaceae</taxon>
        <taxon>Malvoideae</taxon>
        <taxon>Hibiscus</taxon>
    </lineage>
</organism>
<keyword evidence="3" id="KW-1185">Reference proteome</keyword>
<sequence length="135" mass="14573">MMEKFKPPTPCLLFLLVALSFTILTTSGMAEATTNHKEAPQTEGNNVPLPDSLPSDTLINNVPFTKPVGNSGKQSQLGYQPLSGFRQPFSSTNQPFGGTEQDVSRDYAAFDNGVPKEKTCIQGVCLLALIICFGF</sequence>
<proteinExistence type="predicted"/>
<name>A0ABR2SV94_9ROSI</name>
<accession>A0ABR2SV94</accession>
<gene>
    <name evidence="2" type="ORF">V6N11_026035</name>
</gene>
<reference evidence="2 3" key="1">
    <citation type="journal article" date="2024" name="G3 (Bethesda)">
        <title>Genome assembly of Hibiscus sabdariffa L. provides insights into metabolisms of medicinal natural products.</title>
        <authorList>
            <person name="Kim T."/>
        </authorList>
    </citation>
    <scope>NUCLEOTIDE SEQUENCE [LARGE SCALE GENOMIC DNA]</scope>
    <source>
        <strain evidence="2">TK-2024</strain>
        <tissue evidence="2">Old leaves</tissue>
    </source>
</reference>
<evidence type="ECO:0000256" key="1">
    <source>
        <dbReference type="SAM" id="SignalP"/>
    </source>
</evidence>
<keyword evidence="1" id="KW-0732">Signal</keyword>
<comment type="caution">
    <text evidence="2">The sequence shown here is derived from an EMBL/GenBank/DDBJ whole genome shotgun (WGS) entry which is preliminary data.</text>
</comment>
<feature type="chain" id="PRO_5046812644" evidence="1">
    <location>
        <begin position="31"/>
        <end position="135"/>
    </location>
</feature>
<protein>
    <submittedName>
        <fullName evidence="2">Uncharacterized protein</fullName>
    </submittedName>
</protein>
<dbReference type="Proteomes" id="UP001396334">
    <property type="component" value="Unassembled WGS sequence"/>
</dbReference>